<comment type="caution">
    <text evidence="1">The sequence shown here is derived from an EMBL/GenBank/DDBJ whole genome shotgun (WGS) entry which is preliminary data.</text>
</comment>
<dbReference type="Proteomes" id="UP001062846">
    <property type="component" value="Chromosome 9"/>
</dbReference>
<keyword evidence="2" id="KW-1185">Reference proteome</keyword>
<organism evidence="1 2">
    <name type="scientific">Rhododendron molle</name>
    <name type="common">Chinese azalea</name>
    <name type="synonym">Azalea mollis</name>
    <dbReference type="NCBI Taxonomy" id="49168"/>
    <lineage>
        <taxon>Eukaryota</taxon>
        <taxon>Viridiplantae</taxon>
        <taxon>Streptophyta</taxon>
        <taxon>Embryophyta</taxon>
        <taxon>Tracheophyta</taxon>
        <taxon>Spermatophyta</taxon>
        <taxon>Magnoliopsida</taxon>
        <taxon>eudicotyledons</taxon>
        <taxon>Gunneridae</taxon>
        <taxon>Pentapetalae</taxon>
        <taxon>asterids</taxon>
        <taxon>Ericales</taxon>
        <taxon>Ericaceae</taxon>
        <taxon>Ericoideae</taxon>
        <taxon>Rhodoreae</taxon>
        <taxon>Rhododendron</taxon>
    </lineage>
</organism>
<gene>
    <name evidence="1" type="ORF">RHMOL_Rhmol09G0150900</name>
</gene>
<accession>A0ACC0MFB7</accession>
<reference evidence="1" key="1">
    <citation type="submission" date="2022-02" db="EMBL/GenBank/DDBJ databases">
        <title>Plant Genome Project.</title>
        <authorList>
            <person name="Zhang R.-G."/>
        </authorList>
    </citation>
    <scope>NUCLEOTIDE SEQUENCE</scope>
    <source>
        <strain evidence="1">AT1</strain>
    </source>
</reference>
<protein>
    <submittedName>
        <fullName evidence="1">Uncharacterized protein</fullName>
    </submittedName>
</protein>
<evidence type="ECO:0000313" key="1">
    <source>
        <dbReference type="EMBL" id="KAI8539048.1"/>
    </source>
</evidence>
<dbReference type="EMBL" id="CM046396">
    <property type="protein sequence ID" value="KAI8539048.1"/>
    <property type="molecule type" value="Genomic_DNA"/>
</dbReference>
<sequence>MTASASIVSLVTKEELVILILNCRAAGVAFEEGEIRGDCEEKMSPIKRMDVTGKSAIVGFDKVLLYWVINLYGIIGSAANFIRSSLRAQFDFGDWFIKNQQ</sequence>
<evidence type="ECO:0000313" key="2">
    <source>
        <dbReference type="Proteomes" id="UP001062846"/>
    </source>
</evidence>
<proteinExistence type="predicted"/>
<name>A0ACC0MFB7_RHOML</name>